<dbReference type="EMBL" id="DXCM01000072">
    <property type="protein sequence ID" value="HIY93193.1"/>
    <property type="molecule type" value="Genomic_DNA"/>
</dbReference>
<dbReference type="InterPro" id="IPR015046">
    <property type="entry name" value="LciA_Immunity-like"/>
</dbReference>
<gene>
    <name evidence="2" type="ORF">H9820_09680</name>
</gene>
<dbReference type="GO" id="GO:0030153">
    <property type="term" value="P:bacteriocin immunity"/>
    <property type="evidence" value="ECO:0007669"/>
    <property type="project" value="UniProtKB-KW"/>
</dbReference>
<dbReference type="Proteomes" id="UP000824013">
    <property type="component" value="Unassembled WGS sequence"/>
</dbReference>
<comment type="caution">
    <text evidence="2">The sequence shown here is derived from an EMBL/GenBank/DDBJ whole genome shotgun (WGS) entry which is preliminary data.</text>
</comment>
<dbReference type="Gene3D" id="1.20.1440.50">
    <property type="entry name" value="Ta0600-like"/>
    <property type="match status" value="1"/>
</dbReference>
<protein>
    <submittedName>
        <fullName evidence="2">Bacteriocin immunity protein</fullName>
    </submittedName>
</protein>
<dbReference type="Pfam" id="PF08951">
    <property type="entry name" value="EntA_Immun"/>
    <property type="match status" value="1"/>
</dbReference>
<dbReference type="SUPFAM" id="SSF109797">
    <property type="entry name" value="Bacteriocin immunity protein-like"/>
    <property type="match status" value="1"/>
</dbReference>
<accession>A0A9D1ZPM4</accession>
<reference evidence="2" key="2">
    <citation type="submission" date="2021-04" db="EMBL/GenBank/DDBJ databases">
        <authorList>
            <person name="Gilroy R."/>
        </authorList>
    </citation>
    <scope>NUCLEOTIDE SEQUENCE</scope>
    <source>
        <strain evidence="2">3204</strain>
    </source>
</reference>
<dbReference type="AlphaFoldDB" id="A0A9D1ZPM4"/>
<proteinExistence type="predicted"/>
<evidence type="ECO:0000256" key="1">
    <source>
        <dbReference type="ARBA" id="ARBA00023025"/>
    </source>
</evidence>
<organism evidence="2 3">
    <name type="scientific">Candidatus Companilactobacillus pullicola</name>
    <dbReference type="NCBI Taxonomy" id="2838523"/>
    <lineage>
        <taxon>Bacteria</taxon>
        <taxon>Bacillati</taxon>
        <taxon>Bacillota</taxon>
        <taxon>Bacilli</taxon>
        <taxon>Lactobacillales</taxon>
        <taxon>Lactobacillaceae</taxon>
        <taxon>Companilactobacillus</taxon>
    </lineage>
</organism>
<keyword evidence="1" id="KW-0079">Bacteriocin immunity</keyword>
<name>A0A9D1ZPM4_9LACO</name>
<reference evidence="2" key="1">
    <citation type="journal article" date="2021" name="PeerJ">
        <title>Extensive microbial diversity within the chicken gut microbiome revealed by metagenomics and culture.</title>
        <authorList>
            <person name="Gilroy R."/>
            <person name="Ravi A."/>
            <person name="Getino M."/>
            <person name="Pursley I."/>
            <person name="Horton D.L."/>
            <person name="Alikhan N.F."/>
            <person name="Baker D."/>
            <person name="Gharbi K."/>
            <person name="Hall N."/>
            <person name="Watson M."/>
            <person name="Adriaenssens E.M."/>
            <person name="Foster-Nyarko E."/>
            <person name="Jarju S."/>
            <person name="Secka A."/>
            <person name="Antonio M."/>
            <person name="Oren A."/>
            <person name="Chaudhuri R.R."/>
            <person name="La Ragione R."/>
            <person name="Hildebrand F."/>
            <person name="Pallen M.J."/>
        </authorList>
    </citation>
    <scope>NUCLEOTIDE SEQUENCE</scope>
    <source>
        <strain evidence="2">3204</strain>
    </source>
</reference>
<evidence type="ECO:0000313" key="3">
    <source>
        <dbReference type="Proteomes" id="UP000824013"/>
    </source>
</evidence>
<evidence type="ECO:0000313" key="2">
    <source>
        <dbReference type="EMBL" id="HIY93193.1"/>
    </source>
</evidence>
<dbReference type="InterPro" id="IPR023130">
    <property type="entry name" value="Ta0600-like_sf"/>
</dbReference>
<sequence>MNANTEELMKLVDEAAQEEVVKNDKNLYAAVVKAYKELNEDQNITIISGNLSGEINRYLLTHDYKAPKSVVDLGQKLQKYAANRWGHVNPINLG</sequence>